<gene>
    <name evidence="2" type="ORF">QE152_g40065</name>
</gene>
<dbReference type="AlphaFoldDB" id="A0AAW1HSK8"/>
<evidence type="ECO:0000313" key="2">
    <source>
        <dbReference type="EMBL" id="KAK9679400.1"/>
    </source>
</evidence>
<evidence type="ECO:0000313" key="3">
    <source>
        <dbReference type="Proteomes" id="UP001458880"/>
    </source>
</evidence>
<name>A0AAW1HSK8_POPJA</name>
<dbReference type="Proteomes" id="UP001458880">
    <property type="component" value="Unassembled WGS sequence"/>
</dbReference>
<reference evidence="2 3" key="1">
    <citation type="journal article" date="2024" name="BMC Genomics">
        <title>De novo assembly and annotation of Popillia japonica's genome with initial clues to its potential as an invasive pest.</title>
        <authorList>
            <person name="Cucini C."/>
            <person name="Boschi S."/>
            <person name="Funari R."/>
            <person name="Cardaioli E."/>
            <person name="Iannotti N."/>
            <person name="Marturano G."/>
            <person name="Paoli F."/>
            <person name="Bruttini M."/>
            <person name="Carapelli A."/>
            <person name="Frati F."/>
            <person name="Nardi F."/>
        </authorList>
    </citation>
    <scope>NUCLEOTIDE SEQUENCE [LARGE SCALE GENOMIC DNA]</scope>
    <source>
        <strain evidence="2">DMR45628</strain>
    </source>
</reference>
<comment type="caution">
    <text evidence="2">The sequence shown here is derived from an EMBL/GenBank/DDBJ whole genome shotgun (WGS) entry which is preliminary data.</text>
</comment>
<organism evidence="2 3">
    <name type="scientific">Popillia japonica</name>
    <name type="common">Japanese beetle</name>
    <dbReference type="NCBI Taxonomy" id="7064"/>
    <lineage>
        <taxon>Eukaryota</taxon>
        <taxon>Metazoa</taxon>
        <taxon>Ecdysozoa</taxon>
        <taxon>Arthropoda</taxon>
        <taxon>Hexapoda</taxon>
        <taxon>Insecta</taxon>
        <taxon>Pterygota</taxon>
        <taxon>Neoptera</taxon>
        <taxon>Endopterygota</taxon>
        <taxon>Coleoptera</taxon>
        <taxon>Polyphaga</taxon>
        <taxon>Scarabaeiformia</taxon>
        <taxon>Scarabaeidae</taxon>
        <taxon>Rutelinae</taxon>
        <taxon>Popillia</taxon>
    </lineage>
</organism>
<keyword evidence="3" id="KW-1185">Reference proteome</keyword>
<proteinExistence type="predicted"/>
<sequence length="72" mass="7881">MRLGIRHNVDTSASNKNPPPSLLPSPALYGESTAVLRCKFFLFWHSSDVENPGFSVLVLGGRITPVKKSGRE</sequence>
<accession>A0AAW1HSK8</accession>
<evidence type="ECO:0000256" key="1">
    <source>
        <dbReference type="SAM" id="MobiDB-lite"/>
    </source>
</evidence>
<protein>
    <submittedName>
        <fullName evidence="2">Uncharacterized protein</fullName>
    </submittedName>
</protein>
<feature type="region of interest" description="Disordered" evidence="1">
    <location>
        <begin position="1"/>
        <end position="24"/>
    </location>
</feature>
<dbReference type="EMBL" id="JASPKY010001026">
    <property type="protein sequence ID" value="KAK9679400.1"/>
    <property type="molecule type" value="Genomic_DNA"/>
</dbReference>